<dbReference type="KEGG" id="pmet:G4Y79_07640"/>
<sequence length="351" mass="40947">MMQNLLKTDRQAADWGILFAVGVCIAIIALGGYLTQFPLATEDPTAPDMFLGFFYQWQLANPTILSRLTAWVAFAVHTLLIWMTIYWAVEKSPRTYTDRLKPVNYVALGINALFIVLHYLQTAVFYDGLAQDVPSWTAQFTVIMMLFIIIAIENRRRGMFFGKKVPFRKEFYRWLRDYHGYAFSFAVIYTFWFHPMVFTWGHLVGFLHVMLVMVQGSLMFTRMHLNRKWILILELLVLPHSAIIAMTQANSLAYMFVFGFMSIFIVTQMHTLRLKTWVKNLIYLGFVATLLYVYLFVRQPYQINEVIRIPLIDYLMIFMTYGLWLLFARLTGRVDSLRVEEPAPPMPVAGD</sequence>
<keyword evidence="1" id="KW-0472">Membrane</keyword>
<feature type="transmembrane region" description="Helical" evidence="1">
    <location>
        <begin position="102"/>
        <end position="121"/>
    </location>
</feature>
<feature type="transmembrane region" description="Helical" evidence="1">
    <location>
        <begin position="252"/>
        <end position="269"/>
    </location>
</feature>
<keyword evidence="3" id="KW-1185">Reference proteome</keyword>
<accession>A0A7S8EC25</accession>
<protein>
    <submittedName>
        <fullName evidence="2">Uncharacterized protein</fullName>
    </submittedName>
</protein>
<reference evidence="2 3" key="1">
    <citation type="submission" date="2020-02" db="EMBL/GenBank/DDBJ databases">
        <authorList>
            <person name="Zheng R.K."/>
            <person name="Sun C.M."/>
        </authorList>
    </citation>
    <scope>NUCLEOTIDE SEQUENCE [LARGE SCALE GENOMIC DNA]</scope>
    <source>
        <strain evidence="3">rifampicinis</strain>
    </source>
</reference>
<dbReference type="AlphaFoldDB" id="A0A7S8EC25"/>
<organism evidence="2 3">
    <name type="scientific">Phototrophicus methaneseepsis</name>
    <dbReference type="NCBI Taxonomy" id="2710758"/>
    <lineage>
        <taxon>Bacteria</taxon>
        <taxon>Bacillati</taxon>
        <taxon>Chloroflexota</taxon>
        <taxon>Candidatus Thermofontia</taxon>
        <taxon>Phototrophicales</taxon>
        <taxon>Phototrophicaceae</taxon>
        <taxon>Phototrophicus</taxon>
    </lineage>
</organism>
<dbReference type="EMBL" id="CP062983">
    <property type="protein sequence ID" value="QPC84235.1"/>
    <property type="molecule type" value="Genomic_DNA"/>
</dbReference>
<feature type="transmembrane region" description="Helical" evidence="1">
    <location>
        <begin position="309"/>
        <end position="328"/>
    </location>
</feature>
<dbReference type="RefSeq" id="WP_195172298.1">
    <property type="nucleotide sequence ID" value="NZ_CP062983.1"/>
</dbReference>
<proteinExistence type="predicted"/>
<dbReference type="Proteomes" id="UP000594468">
    <property type="component" value="Chromosome"/>
</dbReference>
<feature type="transmembrane region" description="Helical" evidence="1">
    <location>
        <begin position="68"/>
        <end position="90"/>
    </location>
</feature>
<keyword evidence="1" id="KW-1133">Transmembrane helix</keyword>
<feature type="transmembrane region" description="Helical" evidence="1">
    <location>
        <begin position="281"/>
        <end position="297"/>
    </location>
</feature>
<gene>
    <name evidence="2" type="ORF">G4Y79_07640</name>
</gene>
<evidence type="ECO:0000313" key="3">
    <source>
        <dbReference type="Proteomes" id="UP000594468"/>
    </source>
</evidence>
<evidence type="ECO:0000256" key="1">
    <source>
        <dbReference type="SAM" id="Phobius"/>
    </source>
</evidence>
<feature type="transmembrane region" description="Helical" evidence="1">
    <location>
        <begin position="12"/>
        <end position="34"/>
    </location>
</feature>
<feature type="transmembrane region" description="Helical" evidence="1">
    <location>
        <begin position="174"/>
        <end position="194"/>
    </location>
</feature>
<keyword evidence="1" id="KW-0812">Transmembrane</keyword>
<feature type="transmembrane region" description="Helical" evidence="1">
    <location>
        <begin position="133"/>
        <end position="153"/>
    </location>
</feature>
<name>A0A7S8EC25_9CHLR</name>
<evidence type="ECO:0000313" key="2">
    <source>
        <dbReference type="EMBL" id="QPC84235.1"/>
    </source>
</evidence>